<evidence type="ECO:0000313" key="3">
    <source>
        <dbReference type="Proteomes" id="UP000236199"/>
    </source>
</evidence>
<dbReference type="InterPro" id="IPR007210">
    <property type="entry name" value="ABC_Gly_betaine_transp_sub-bd"/>
</dbReference>
<dbReference type="GO" id="GO:0043190">
    <property type="term" value="C:ATP-binding cassette (ABC) transporter complex"/>
    <property type="evidence" value="ECO:0007669"/>
    <property type="project" value="InterPro"/>
</dbReference>
<dbReference type="EMBL" id="AZRM01000012">
    <property type="protein sequence ID" value="PNS01428.1"/>
    <property type="molecule type" value="Genomic_DNA"/>
</dbReference>
<accession>A0A2K1PF82</accession>
<dbReference type="SUPFAM" id="SSF53850">
    <property type="entry name" value="Periplasmic binding protein-like II"/>
    <property type="match status" value="1"/>
</dbReference>
<dbReference type="Proteomes" id="UP000236199">
    <property type="component" value="Unassembled WGS sequence"/>
</dbReference>
<name>A0A2K1PF82_9BACT</name>
<dbReference type="RefSeq" id="WP_103078356.1">
    <property type="nucleotide sequence ID" value="NZ_AZRM01000012.1"/>
</dbReference>
<dbReference type="GO" id="GO:0022857">
    <property type="term" value="F:transmembrane transporter activity"/>
    <property type="evidence" value="ECO:0007669"/>
    <property type="project" value="InterPro"/>
</dbReference>
<dbReference type="Gene3D" id="3.40.190.10">
    <property type="entry name" value="Periplasmic binding protein-like II"/>
    <property type="match status" value="1"/>
</dbReference>
<keyword evidence="3" id="KW-1185">Reference proteome</keyword>
<feature type="domain" description="ABC-type glycine betaine transport system substrate-binding" evidence="1">
    <location>
        <begin position="23"/>
        <end position="291"/>
    </location>
</feature>
<dbReference type="Pfam" id="PF04069">
    <property type="entry name" value="OpuAC"/>
    <property type="match status" value="1"/>
</dbReference>
<dbReference type="OrthoDB" id="9801163at2"/>
<gene>
    <name evidence="2" type="ORF">X928_02695</name>
</gene>
<dbReference type="CDD" id="cd13528">
    <property type="entry name" value="PBP2_osmoprotectants"/>
    <property type="match status" value="1"/>
</dbReference>
<comment type="caution">
    <text evidence="2">The sequence shown here is derived from an EMBL/GenBank/DDBJ whole genome shotgun (WGS) entry which is preliminary data.</text>
</comment>
<protein>
    <submittedName>
        <fullName evidence="2">Glycine/betaine ABC transporter substrate-binding protein</fullName>
    </submittedName>
</protein>
<sequence length="297" mass="33797">MKKIVISVLIILFGINYIYAAEKVVVGAKAFTEGYILSSMVSLLLQEKGIDVEEKFGLSSFPLRKAMETGQVDAYVDYTGTAWAAYFGHTENIYDPLKLFNLVAKEDLEKHNIVWLDMINFNNTYGLAVRSSFAKENGIQSLSDLADYINSGKGKDLIFGVNPEYYERSDGIFAVMDAYNMNLPKNNVRTMEAGLTYEALARKNIDVAMIYSTDAQILRFDLVILEDDKSFFPHYNPSVLVRKEIIDEYPEIREILKPLTLYLNEDIIIRLNYLVDFEGLEPEIVARKYLQGLGLIK</sequence>
<dbReference type="AlphaFoldDB" id="A0A2K1PF82"/>
<evidence type="ECO:0000313" key="2">
    <source>
        <dbReference type="EMBL" id="PNS01428.1"/>
    </source>
</evidence>
<organism evidence="2 3">
    <name type="scientific">Petrotoga miotherma DSM 10691</name>
    <dbReference type="NCBI Taxonomy" id="1434326"/>
    <lineage>
        <taxon>Bacteria</taxon>
        <taxon>Thermotogati</taxon>
        <taxon>Thermotogota</taxon>
        <taxon>Thermotogae</taxon>
        <taxon>Petrotogales</taxon>
        <taxon>Petrotogaceae</taxon>
        <taxon>Petrotoga</taxon>
    </lineage>
</organism>
<proteinExistence type="predicted"/>
<evidence type="ECO:0000259" key="1">
    <source>
        <dbReference type="Pfam" id="PF04069"/>
    </source>
</evidence>
<dbReference type="Gene3D" id="3.40.190.120">
    <property type="entry name" value="Osmoprotection protein (prox), domain 2"/>
    <property type="match status" value="1"/>
</dbReference>
<reference evidence="2 3" key="1">
    <citation type="submission" date="2013-12" db="EMBL/GenBank/DDBJ databases">
        <title>Comparative genomics of Petrotoga isolates.</title>
        <authorList>
            <person name="Nesbo C.L."/>
            <person name="Charchuk R."/>
            <person name="Chow K."/>
        </authorList>
    </citation>
    <scope>NUCLEOTIDE SEQUENCE [LARGE SCALE GENOMIC DNA]</scope>
    <source>
        <strain evidence="2 3">DSM 10691</strain>
    </source>
</reference>